<evidence type="ECO:0000313" key="2">
    <source>
        <dbReference type="EMBL" id="OTN76703.1"/>
    </source>
</evidence>
<organism evidence="2 3">
    <name type="scientific">Candidatus Enterococcus testudinis</name>
    <dbReference type="NCBI Taxonomy" id="1834191"/>
    <lineage>
        <taxon>Bacteria</taxon>
        <taxon>Bacillati</taxon>
        <taxon>Bacillota</taxon>
        <taxon>Bacilli</taxon>
        <taxon>Lactobacillales</taxon>
        <taxon>Enterococcaceae</taxon>
        <taxon>Enterococcus</taxon>
    </lineage>
</organism>
<keyword evidence="1" id="KW-0560">Oxidoreductase</keyword>
<proteinExistence type="predicted"/>
<accession>A0A242A7W5</accession>
<dbReference type="Proteomes" id="UP000195043">
    <property type="component" value="Unassembled WGS sequence"/>
</dbReference>
<dbReference type="PANTHER" id="PTHR43157:SF31">
    <property type="entry name" value="PHOSPHATIDYLINOSITOL-GLYCAN BIOSYNTHESIS CLASS F PROTEIN"/>
    <property type="match status" value="1"/>
</dbReference>
<sequence length="282" mass="30922">MKTIVVTGANAGMGYATAEALAKQGAHVIMYCRSKERGLAAQKTIQKSTGNQAIDLVIGDLGSLESVQHSAAEMRERFDKIDVLIDNAGVVTVKKEWTKDGFEQMLGVNYVGHFELTRLLLPLLKRADHARIVVVASGAYKFVPKKDGAFFDVDGFLPWREYGRSKKAMILMAEAFAYQLRNTDITVNSLHPGAVATSLGVSRKTGFGKAVYKVLTPFFKTPAQGADTAIYLATSPEVAGITGQYFVDRQVTSLDIPNKKQQAQHLWTQTQQEIADHLAKKN</sequence>
<gene>
    <name evidence="2" type="ORF">A5886_001781</name>
</gene>
<dbReference type="STRING" id="1834191.A5886_001781"/>
<dbReference type="InterPro" id="IPR002347">
    <property type="entry name" value="SDR_fam"/>
</dbReference>
<protein>
    <submittedName>
        <fullName evidence="2">Uncharacterized protein</fullName>
    </submittedName>
</protein>
<dbReference type="OrthoDB" id="5786478at2"/>
<comment type="caution">
    <text evidence="2">The sequence shown here is derived from an EMBL/GenBank/DDBJ whole genome shotgun (WGS) entry which is preliminary data.</text>
</comment>
<evidence type="ECO:0000256" key="1">
    <source>
        <dbReference type="ARBA" id="ARBA00023002"/>
    </source>
</evidence>
<keyword evidence="3" id="KW-1185">Reference proteome</keyword>
<evidence type="ECO:0000313" key="3">
    <source>
        <dbReference type="Proteomes" id="UP000195043"/>
    </source>
</evidence>
<dbReference type="Pfam" id="PF00106">
    <property type="entry name" value="adh_short"/>
    <property type="match status" value="1"/>
</dbReference>
<dbReference type="PANTHER" id="PTHR43157">
    <property type="entry name" value="PHOSPHATIDYLINOSITOL-GLYCAN BIOSYNTHESIS CLASS F PROTEIN-RELATED"/>
    <property type="match status" value="1"/>
</dbReference>
<dbReference type="InterPro" id="IPR036291">
    <property type="entry name" value="NAD(P)-bd_dom_sf"/>
</dbReference>
<dbReference type="CDD" id="cd05327">
    <property type="entry name" value="retinol-DH_like_SDR_c_like"/>
    <property type="match status" value="1"/>
</dbReference>
<dbReference type="EMBL" id="NGKU01000001">
    <property type="protein sequence ID" value="OTN76703.1"/>
    <property type="molecule type" value="Genomic_DNA"/>
</dbReference>
<dbReference type="SUPFAM" id="SSF51735">
    <property type="entry name" value="NAD(P)-binding Rossmann-fold domains"/>
    <property type="match status" value="1"/>
</dbReference>
<dbReference type="GO" id="GO:0016491">
    <property type="term" value="F:oxidoreductase activity"/>
    <property type="evidence" value="ECO:0007669"/>
    <property type="project" value="UniProtKB-KW"/>
</dbReference>
<dbReference type="Gene3D" id="3.40.50.720">
    <property type="entry name" value="NAD(P)-binding Rossmann-like Domain"/>
    <property type="match status" value="1"/>
</dbReference>
<name>A0A242A7W5_9ENTE</name>
<dbReference type="PRINTS" id="PR00081">
    <property type="entry name" value="GDHRDH"/>
</dbReference>
<reference evidence="2 3" key="1">
    <citation type="submission" date="2017-05" db="EMBL/GenBank/DDBJ databases">
        <title>The Genome Sequence of Enterococcus sp. 8G7_MSG3316.</title>
        <authorList>
            <consortium name="The Broad Institute Genomics Platform"/>
            <consortium name="The Broad Institute Genomic Center for Infectious Diseases"/>
            <person name="Earl A."/>
            <person name="Manson A."/>
            <person name="Schwartman J."/>
            <person name="Gilmore M."/>
            <person name="Abouelleil A."/>
            <person name="Cao P."/>
            <person name="Chapman S."/>
            <person name="Cusick C."/>
            <person name="Shea T."/>
            <person name="Young S."/>
            <person name="Neafsey D."/>
            <person name="Nusbaum C."/>
            <person name="Birren B."/>
        </authorList>
    </citation>
    <scope>NUCLEOTIDE SEQUENCE [LARGE SCALE GENOMIC DNA]</scope>
    <source>
        <strain evidence="2 3">8G7_MSG3316</strain>
    </source>
</reference>
<dbReference type="RefSeq" id="WP_086274634.1">
    <property type="nucleotide sequence ID" value="NZ_NGKU01000001.1"/>
</dbReference>
<dbReference type="AlphaFoldDB" id="A0A242A7W5"/>